<dbReference type="PRINTS" id="PR00111">
    <property type="entry name" value="ABHYDROLASE"/>
</dbReference>
<dbReference type="EMBL" id="CP002062">
    <property type="protein sequence ID" value="ADJ14848.1"/>
    <property type="molecule type" value="Genomic_DNA"/>
</dbReference>
<dbReference type="EMBL" id="AOHV01000015">
    <property type="protein sequence ID" value="ELY39430.1"/>
    <property type="molecule type" value="Genomic_DNA"/>
</dbReference>
<dbReference type="PRINTS" id="PR00412">
    <property type="entry name" value="EPOXHYDRLASE"/>
</dbReference>
<dbReference type="eggNOG" id="arCOG01648">
    <property type="taxonomic scope" value="Archaea"/>
</dbReference>
<dbReference type="Gene3D" id="3.40.50.1820">
    <property type="entry name" value="alpha/beta hydrolase"/>
    <property type="match status" value="1"/>
</dbReference>
<dbReference type="HOGENOM" id="CLU_020336_7_3_2"/>
<reference evidence="3 5" key="1">
    <citation type="journal article" date="2010" name="J. Bacteriol.">
        <title>Complete genome sequence of Halalkalicoccus jeotgali B3(T), an extremely halophilic archaeon.</title>
        <authorList>
            <person name="Roh S.W."/>
            <person name="Nam Y.D."/>
            <person name="Nam S.H."/>
            <person name="Choi S.H."/>
            <person name="Park H.S."/>
            <person name="Bae J.W."/>
        </authorList>
    </citation>
    <scope>NUCLEOTIDE SEQUENCE [LARGE SCALE GENOMIC DNA]</scope>
    <source>
        <strain evidence="3">B3</strain>
        <strain evidence="5">DSM 18796 / CECT 7217 / JCM 14584 / KCTC 4019 / B3</strain>
    </source>
</reference>
<name>D8J291_HALJB</name>
<dbReference type="GeneID" id="9419263"/>
<feature type="domain" description="AB hydrolase-1" evidence="2">
    <location>
        <begin position="24"/>
        <end position="282"/>
    </location>
</feature>
<accession>D8J291</accession>
<dbReference type="InterPro" id="IPR029058">
    <property type="entry name" value="AB_hydrolase_fold"/>
</dbReference>
<gene>
    <name evidence="3" type="ordered locus">HacjB3_07315</name>
    <name evidence="4" type="ORF">C497_05722</name>
</gene>
<proteinExistence type="predicted"/>
<evidence type="ECO:0000313" key="5">
    <source>
        <dbReference type="Proteomes" id="UP000000390"/>
    </source>
</evidence>
<evidence type="ECO:0000313" key="4">
    <source>
        <dbReference type="EMBL" id="ELY39430.1"/>
    </source>
</evidence>
<evidence type="ECO:0000313" key="3">
    <source>
        <dbReference type="EMBL" id="ADJ14848.1"/>
    </source>
</evidence>
<dbReference type="Proteomes" id="UP000000390">
    <property type="component" value="Chromosome"/>
</dbReference>
<dbReference type="PATRIC" id="fig|795797.18.peg.1450"/>
<keyword evidence="1 3" id="KW-0378">Hydrolase</keyword>
<organism evidence="3 5">
    <name type="scientific">Halalkalicoccus jeotgali (strain DSM 18796 / CECT 7217 / JCM 14584 / KCTC 4019 / B3)</name>
    <dbReference type="NCBI Taxonomy" id="795797"/>
    <lineage>
        <taxon>Archaea</taxon>
        <taxon>Methanobacteriati</taxon>
        <taxon>Methanobacteriota</taxon>
        <taxon>Stenosarchaea group</taxon>
        <taxon>Halobacteria</taxon>
        <taxon>Halobacteriales</taxon>
        <taxon>Halococcaceae</taxon>
        <taxon>Halalkalicoccus</taxon>
    </lineage>
</organism>
<dbReference type="InterPro" id="IPR000073">
    <property type="entry name" value="AB_hydrolase_1"/>
</dbReference>
<dbReference type="KEGG" id="hje:HacjB3_07315"/>
<evidence type="ECO:0000259" key="2">
    <source>
        <dbReference type="Pfam" id="PF00561"/>
    </source>
</evidence>
<dbReference type="PANTHER" id="PTHR43329">
    <property type="entry name" value="EPOXIDE HYDROLASE"/>
    <property type="match status" value="1"/>
</dbReference>
<sequence length="297" mass="33504">MDWSHGEAIVNGLRLHYVEAGEGPLVVLLHGFPDHWYGWREQIPALVEAGYRVVAPDMRGYNRSEKPPGVSAYRIGHLIEDVRELIAHFGAERAHLVGHDWGGVVAWEVAARYPDSVDRLVVLNAPHPSAYRRELRDRESDQRRRSWYVLLFQLPWLPELLVRFGRQRLLGALFRGASRSPEAFDEEAIERYTDACTRPGAMSAMLNYYRALFRGTLGSKIPGQSRPCSTTSDGLVGRPTLLLWGTEDEALSPALTEGLEEWVPDIEIERVAGAGHWVQLDATDRVNESLVGFLNRD</sequence>
<dbReference type="RefSeq" id="WP_008415152.1">
    <property type="nucleotide sequence ID" value="NC_014297.1"/>
</dbReference>
<dbReference type="AlphaFoldDB" id="D8J291"/>
<keyword evidence="6" id="KW-1185">Reference proteome</keyword>
<dbReference type="STRING" id="795797.HacjB3_07315"/>
<dbReference type="InterPro" id="IPR000639">
    <property type="entry name" value="Epox_hydrolase-like"/>
</dbReference>
<dbReference type="OrthoDB" id="299757at2157"/>
<dbReference type="Pfam" id="PF00561">
    <property type="entry name" value="Abhydrolase_1"/>
    <property type="match status" value="1"/>
</dbReference>
<dbReference type="GO" id="GO:0016787">
    <property type="term" value="F:hydrolase activity"/>
    <property type="evidence" value="ECO:0007669"/>
    <property type="project" value="UniProtKB-KW"/>
</dbReference>
<evidence type="ECO:0000313" key="6">
    <source>
        <dbReference type="Proteomes" id="UP000011645"/>
    </source>
</evidence>
<dbReference type="Proteomes" id="UP000011645">
    <property type="component" value="Unassembled WGS sequence"/>
</dbReference>
<reference evidence="4 6" key="2">
    <citation type="journal article" date="2014" name="PLoS Genet.">
        <title>Phylogenetically driven sequencing of extremely halophilic archaea reveals strategies for static and dynamic osmo-response.</title>
        <authorList>
            <person name="Becker E.A."/>
            <person name="Seitzer P.M."/>
            <person name="Tritt A."/>
            <person name="Larsen D."/>
            <person name="Krusor M."/>
            <person name="Yao A.I."/>
            <person name="Wu D."/>
            <person name="Madern D."/>
            <person name="Eisen J.A."/>
            <person name="Darling A.E."/>
            <person name="Facciotti M.T."/>
        </authorList>
    </citation>
    <scope>NUCLEOTIDE SEQUENCE [LARGE SCALE GENOMIC DNA]</scope>
    <source>
        <strain evidence="4">B3</strain>
        <strain evidence="6">DSM 18796 / CECT 7217 / JCM 14584 / KCTC 4019 / B3</strain>
    </source>
</reference>
<protein>
    <submittedName>
        <fullName evidence="3">Alpha/beta hydrolase fold protein</fullName>
    </submittedName>
</protein>
<dbReference type="SUPFAM" id="SSF53474">
    <property type="entry name" value="alpha/beta-Hydrolases"/>
    <property type="match status" value="1"/>
</dbReference>
<evidence type="ECO:0000256" key="1">
    <source>
        <dbReference type="ARBA" id="ARBA00022801"/>
    </source>
</evidence>